<evidence type="ECO:0000256" key="4">
    <source>
        <dbReference type="SAM" id="Phobius"/>
    </source>
</evidence>
<evidence type="ECO:0000259" key="5">
    <source>
        <dbReference type="Pfam" id="PF13098"/>
    </source>
</evidence>
<dbReference type="SUPFAM" id="SSF52833">
    <property type="entry name" value="Thioredoxin-like"/>
    <property type="match status" value="1"/>
</dbReference>
<evidence type="ECO:0000313" key="6">
    <source>
        <dbReference type="EMBL" id="CAD6491268.1"/>
    </source>
</evidence>
<dbReference type="PANTHER" id="PTHR15337:SF11">
    <property type="entry name" value="THIOREDOXIN DOMAIN-CONTAINING PROTEIN"/>
    <property type="match status" value="1"/>
</dbReference>
<gene>
    <name evidence="6" type="ORF">EMLJLAPB_00097</name>
</gene>
<feature type="transmembrane region" description="Helical" evidence="4">
    <location>
        <begin position="146"/>
        <end position="164"/>
    </location>
</feature>
<evidence type="ECO:0000256" key="3">
    <source>
        <dbReference type="ARBA" id="ARBA00022982"/>
    </source>
</evidence>
<sequence length="170" mass="19118">MIKIKGKIVLILVVLLLTMCHVVASAQPVIEWHTYQEGIRIAESQNKLEMIFFESDSCPACIKQKEVFTDAQVIDMSKNFVPIAGSQQLAGQYGIRYIPTIVFTNLQGEEVSRLVGYHDSDTLIKEMQQALKLPDPSQKQGQSQTPGFGVIATITGIFICWLWLKRGYKK</sequence>
<keyword evidence="3" id="KW-0813">Transport</keyword>
<proteinExistence type="inferred from homology"/>
<dbReference type="CDD" id="cd02947">
    <property type="entry name" value="TRX_family"/>
    <property type="match status" value="1"/>
</dbReference>
<protein>
    <recommendedName>
        <fullName evidence="5">Thioredoxin-like fold domain-containing protein</fullName>
    </recommendedName>
</protein>
<feature type="domain" description="Thioredoxin-like fold" evidence="5">
    <location>
        <begin position="42"/>
        <end position="125"/>
    </location>
</feature>
<keyword evidence="4" id="KW-1133">Transmembrane helix</keyword>
<dbReference type="Proteomes" id="UP000634805">
    <property type="component" value="Unassembled WGS sequence"/>
</dbReference>
<keyword evidence="2" id="KW-0732">Signal</keyword>
<evidence type="ECO:0000256" key="2">
    <source>
        <dbReference type="ARBA" id="ARBA00022729"/>
    </source>
</evidence>
<evidence type="ECO:0000313" key="7">
    <source>
        <dbReference type="Proteomes" id="UP000634805"/>
    </source>
</evidence>
<comment type="caution">
    <text evidence="6">The sequence shown here is derived from an EMBL/GenBank/DDBJ whole genome shotgun (WGS) entry which is preliminary data.</text>
</comment>
<keyword evidence="4" id="KW-0472">Membrane</keyword>
<dbReference type="Gene3D" id="3.40.30.10">
    <property type="entry name" value="Glutaredoxin"/>
    <property type="match status" value="1"/>
</dbReference>
<name>A0A811T5V2_9EURY</name>
<dbReference type="AlphaFoldDB" id="A0A811T5V2"/>
<evidence type="ECO:0000256" key="1">
    <source>
        <dbReference type="ARBA" id="ARBA00007787"/>
    </source>
</evidence>
<dbReference type="EMBL" id="CAJHIS010000002">
    <property type="protein sequence ID" value="CAD6491268.1"/>
    <property type="molecule type" value="Genomic_DNA"/>
</dbReference>
<keyword evidence="4" id="KW-0812">Transmembrane</keyword>
<comment type="similarity">
    <text evidence="1">Belongs to the glutaredoxin family.</text>
</comment>
<dbReference type="InterPro" id="IPR036249">
    <property type="entry name" value="Thioredoxin-like_sf"/>
</dbReference>
<organism evidence="6 7">
    <name type="scientific">Candidatus Argoarchaeum ethanivorans</name>
    <dbReference type="NCBI Taxonomy" id="2608793"/>
    <lineage>
        <taxon>Archaea</taxon>
        <taxon>Methanobacteriati</taxon>
        <taxon>Methanobacteriota</taxon>
        <taxon>Stenosarchaea group</taxon>
        <taxon>Methanomicrobia</taxon>
        <taxon>Methanosarcinales</taxon>
        <taxon>Methanosarcinales incertae sedis</taxon>
        <taxon>GOM Arc I cluster</taxon>
        <taxon>Candidatus Argoarchaeum</taxon>
    </lineage>
</organism>
<dbReference type="PANTHER" id="PTHR15337">
    <property type="entry name" value="ANTERIOR GRADIENT PROTEIN-RELATED"/>
    <property type="match status" value="1"/>
</dbReference>
<dbReference type="Pfam" id="PF13098">
    <property type="entry name" value="Thioredoxin_2"/>
    <property type="match status" value="1"/>
</dbReference>
<reference evidence="6" key="1">
    <citation type="submission" date="2020-10" db="EMBL/GenBank/DDBJ databases">
        <authorList>
            <person name="Hahn C.J."/>
            <person name="Laso-Perez R."/>
            <person name="Vulcano F."/>
            <person name="Vaziourakis K.-M."/>
            <person name="Stokke R."/>
            <person name="Steen I.H."/>
            <person name="Teske A."/>
            <person name="Boetius A."/>
            <person name="Liebeke M."/>
            <person name="Amann R."/>
            <person name="Knittel K."/>
        </authorList>
    </citation>
    <scope>NUCLEOTIDE SEQUENCE</scope>
    <source>
        <strain evidence="6">Gfbio:e3339647-f889-4370-9287-4fb5cb688e4c:AG392D22_GoMArc1</strain>
    </source>
</reference>
<dbReference type="InterPro" id="IPR012336">
    <property type="entry name" value="Thioredoxin-like_fold"/>
</dbReference>
<accession>A0A811T5V2</accession>
<keyword evidence="3" id="KW-0249">Electron transport</keyword>
<dbReference type="InterPro" id="IPR051099">
    <property type="entry name" value="AGR/TXD"/>
</dbReference>